<accession>A0A8T0QF68</accession>
<organism evidence="2 3">
    <name type="scientific">Panicum virgatum</name>
    <name type="common">Blackwell switchgrass</name>
    <dbReference type="NCBI Taxonomy" id="38727"/>
    <lineage>
        <taxon>Eukaryota</taxon>
        <taxon>Viridiplantae</taxon>
        <taxon>Streptophyta</taxon>
        <taxon>Embryophyta</taxon>
        <taxon>Tracheophyta</taxon>
        <taxon>Spermatophyta</taxon>
        <taxon>Magnoliopsida</taxon>
        <taxon>Liliopsida</taxon>
        <taxon>Poales</taxon>
        <taxon>Poaceae</taxon>
        <taxon>PACMAD clade</taxon>
        <taxon>Panicoideae</taxon>
        <taxon>Panicodae</taxon>
        <taxon>Paniceae</taxon>
        <taxon>Panicinae</taxon>
        <taxon>Panicum</taxon>
        <taxon>Panicum sect. Hiantes</taxon>
    </lineage>
</organism>
<dbReference type="PANTHER" id="PTHR35290">
    <property type="entry name" value="PROTEIN CASPARIAN STRIP INTEGRITY FACTOR 1-RELATED"/>
    <property type="match status" value="1"/>
</dbReference>
<dbReference type="Proteomes" id="UP000823388">
    <property type="component" value="Chromosome 7K"/>
</dbReference>
<name>A0A8T0QF68_PANVG</name>
<gene>
    <name evidence="2" type="ORF">PVAP13_7KG121756</name>
</gene>
<feature type="region of interest" description="Disordered" evidence="1">
    <location>
        <begin position="1"/>
        <end position="24"/>
    </location>
</feature>
<feature type="region of interest" description="Disordered" evidence="1">
    <location>
        <begin position="54"/>
        <end position="96"/>
    </location>
</feature>
<protein>
    <submittedName>
        <fullName evidence="2">Uncharacterized protein</fullName>
    </submittedName>
</protein>
<dbReference type="AlphaFoldDB" id="A0A8T0QF68"/>
<evidence type="ECO:0000313" key="3">
    <source>
        <dbReference type="Proteomes" id="UP000823388"/>
    </source>
</evidence>
<feature type="compositionally biased region" description="Basic and acidic residues" evidence="1">
    <location>
        <begin position="8"/>
        <end position="24"/>
    </location>
</feature>
<sequence>MQCSRNGKARDDQGKKQEDDFQDKRQDFSACSSAHCCISAFAHREKEVFAGGKEQANEKAHKVHPGAASEKRAIGSRDMVKTNDYGRYDPSPAFSKPRFKLIPN</sequence>
<reference evidence="2" key="1">
    <citation type="submission" date="2020-05" db="EMBL/GenBank/DDBJ databases">
        <title>WGS assembly of Panicum virgatum.</title>
        <authorList>
            <person name="Lovell J.T."/>
            <person name="Jenkins J."/>
            <person name="Shu S."/>
            <person name="Juenger T.E."/>
            <person name="Schmutz J."/>
        </authorList>
    </citation>
    <scope>NUCLEOTIDE SEQUENCE</scope>
    <source>
        <strain evidence="2">AP13</strain>
    </source>
</reference>
<evidence type="ECO:0000313" key="2">
    <source>
        <dbReference type="EMBL" id="KAG2571838.1"/>
    </source>
</evidence>
<proteinExistence type="predicted"/>
<dbReference type="PANTHER" id="PTHR35290:SF4">
    <property type="entry name" value="OS11G0323860 PROTEIN"/>
    <property type="match status" value="1"/>
</dbReference>
<feature type="compositionally biased region" description="Basic and acidic residues" evidence="1">
    <location>
        <begin position="69"/>
        <end position="87"/>
    </location>
</feature>
<keyword evidence="3" id="KW-1185">Reference proteome</keyword>
<dbReference type="InterPro" id="IPR038974">
    <property type="entry name" value="CIF1/2"/>
</dbReference>
<dbReference type="OrthoDB" id="1936508at2759"/>
<dbReference type="EMBL" id="CM029049">
    <property type="protein sequence ID" value="KAG2571838.1"/>
    <property type="molecule type" value="Genomic_DNA"/>
</dbReference>
<comment type="caution">
    <text evidence="2">The sequence shown here is derived from an EMBL/GenBank/DDBJ whole genome shotgun (WGS) entry which is preliminary data.</text>
</comment>
<evidence type="ECO:0000256" key="1">
    <source>
        <dbReference type="SAM" id="MobiDB-lite"/>
    </source>
</evidence>